<protein>
    <submittedName>
        <fullName evidence="2">Uncharacterized protein</fullName>
    </submittedName>
</protein>
<evidence type="ECO:0000256" key="1">
    <source>
        <dbReference type="SAM" id="MobiDB-lite"/>
    </source>
</evidence>
<sequence>MILYTGDTTTLLHWGQAIEPLDLFEYLSMRIPSTSLVSGAYDVVVITEPDFRQEGDERAKEKKRKKRKEKEKKKTSLDSGLGTSLQPIKEKAEWDIYGNAPIE</sequence>
<evidence type="ECO:0000313" key="2">
    <source>
        <dbReference type="EMBL" id="TGO70078.1"/>
    </source>
</evidence>
<comment type="caution">
    <text evidence="2">The sequence shown here is derived from an EMBL/GenBank/DDBJ whole genome shotgun (WGS) entry which is preliminary data.</text>
</comment>
<dbReference type="Proteomes" id="UP000297452">
    <property type="component" value="Unassembled WGS sequence"/>
</dbReference>
<feature type="compositionally biased region" description="Basic residues" evidence="1">
    <location>
        <begin position="61"/>
        <end position="73"/>
    </location>
</feature>
<gene>
    <name evidence="2" type="ORF">BOTNAR_0004g00650</name>
</gene>
<organism evidence="2 3">
    <name type="scientific">Botryotinia narcissicola</name>
    <dbReference type="NCBI Taxonomy" id="278944"/>
    <lineage>
        <taxon>Eukaryota</taxon>
        <taxon>Fungi</taxon>
        <taxon>Dikarya</taxon>
        <taxon>Ascomycota</taxon>
        <taxon>Pezizomycotina</taxon>
        <taxon>Leotiomycetes</taxon>
        <taxon>Helotiales</taxon>
        <taxon>Sclerotiniaceae</taxon>
        <taxon>Botryotinia</taxon>
    </lineage>
</organism>
<proteinExistence type="predicted"/>
<feature type="compositionally biased region" description="Polar residues" evidence="1">
    <location>
        <begin position="77"/>
        <end position="86"/>
    </location>
</feature>
<dbReference type="AlphaFoldDB" id="A0A4Z1J8Z8"/>
<keyword evidence="3" id="KW-1185">Reference proteome</keyword>
<feature type="region of interest" description="Disordered" evidence="1">
    <location>
        <begin position="52"/>
        <end position="86"/>
    </location>
</feature>
<evidence type="ECO:0000313" key="3">
    <source>
        <dbReference type="Proteomes" id="UP000297452"/>
    </source>
</evidence>
<reference evidence="2 3" key="1">
    <citation type="submission" date="2017-12" db="EMBL/GenBank/DDBJ databases">
        <title>Comparative genomics of Botrytis spp.</title>
        <authorList>
            <person name="Valero-Jimenez C.A."/>
            <person name="Tapia P."/>
            <person name="Veloso J."/>
            <person name="Silva-Moreno E."/>
            <person name="Staats M."/>
            <person name="Valdes J.H."/>
            <person name="Van Kan J.A.L."/>
        </authorList>
    </citation>
    <scope>NUCLEOTIDE SEQUENCE [LARGE SCALE GENOMIC DNA]</scope>
    <source>
        <strain evidence="2 3">MUCL2120</strain>
    </source>
</reference>
<accession>A0A4Z1J8Z8</accession>
<name>A0A4Z1J8Z8_9HELO</name>
<dbReference type="EMBL" id="PQXJ01000004">
    <property type="protein sequence ID" value="TGO70078.1"/>
    <property type="molecule type" value="Genomic_DNA"/>
</dbReference>